<protein>
    <submittedName>
        <fullName evidence="3">Glycine cleavage system H protein</fullName>
    </submittedName>
</protein>
<proteinExistence type="predicted"/>
<dbReference type="GO" id="GO:0019464">
    <property type="term" value="P:glycine decarboxylation via glycine cleavage system"/>
    <property type="evidence" value="ECO:0007669"/>
    <property type="project" value="InterPro"/>
</dbReference>
<dbReference type="Pfam" id="PF01597">
    <property type="entry name" value="GCV_H"/>
    <property type="match status" value="1"/>
</dbReference>
<dbReference type="InterPro" id="IPR000089">
    <property type="entry name" value="Biotin_lipoyl"/>
</dbReference>
<dbReference type="PANTHER" id="PTHR11715">
    <property type="entry name" value="GLYCINE CLEAVAGE SYSTEM H PROTEIN"/>
    <property type="match status" value="1"/>
</dbReference>
<dbReference type="GO" id="GO:0009249">
    <property type="term" value="P:protein lipoylation"/>
    <property type="evidence" value="ECO:0007669"/>
    <property type="project" value="TreeGrafter"/>
</dbReference>
<keyword evidence="1" id="KW-0450">Lipoyl</keyword>
<dbReference type="RefSeq" id="WP_092049236.1">
    <property type="nucleotide sequence ID" value="NZ_FOQD01000005.1"/>
</dbReference>
<gene>
    <name evidence="3" type="ORF">SAMN05421753_105251</name>
</gene>
<evidence type="ECO:0000259" key="2">
    <source>
        <dbReference type="PROSITE" id="PS50968"/>
    </source>
</evidence>
<dbReference type="SUPFAM" id="SSF51230">
    <property type="entry name" value="Single hybrid motif"/>
    <property type="match status" value="1"/>
</dbReference>
<dbReference type="InterPro" id="IPR033753">
    <property type="entry name" value="GCV_H/Fam206"/>
</dbReference>
<dbReference type="EMBL" id="FOQD01000005">
    <property type="protein sequence ID" value="SFI10661.1"/>
    <property type="molecule type" value="Genomic_DNA"/>
</dbReference>
<keyword evidence="4" id="KW-1185">Reference proteome</keyword>
<feature type="domain" description="Lipoyl-binding" evidence="2">
    <location>
        <begin position="41"/>
        <end position="124"/>
    </location>
</feature>
<evidence type="ECO:0000313" key="3">
    <source>
        <dbReference type="EMBL" id="SFI10661.1"/>
    </source>
</evidence>
<dbReference type="AlphaFoldDB" id="A0A1I3FID3"/>
<dbReference type="PROSITE" id="PS50968">
    <property type="entry name" value="BIOTINYL_LIPOYL"/>
    <property type="match status" value="1"/>
</dbReference>
<organism evidence="3 4">
    <name type="scientific">Planctomicrobium piriforme</name>
    <dbReference type="NCBI Taxonomy" id="1576369"/>
    <lineage>
        <taxon>Bacteria</taxon>
        <taxon>Pseudomonadati</taxon>
        <taxon>Planctomycetota</taxon>
        <taxon>Planctomycetia</taxon>
        <taxon>Planctomycetales</taxon>
        <taxon>Planctomycetaceae</taxon>
        <taxon>Planctomicrobium</taxon>
    </lineage>
</organism>
<evidence type="ECO:0000256" key="1">
    <source>
        <dbReference type="ARBA" id="ARBA00022823"/>
    </source>
</evidence>
<reference evidence="4" key="1">
    <citation type="submission" date="2016-10" db="EMBL/GenBank/DDBJ databases">
        <authorList>
            <person name="Varghese N."/>
            <person name="Submissions S."/>
        </authorList>
    </citation>
    <scope>NUCLEOTIDE SEQUENCE [LARGE SCALE GENOMIC DNA]</scope>
    <source>
        <strain evidence="4">DSM 26348</strain>
    </source>
</reference>
<dbReference type="GO" id="GO:0005960">
    <property type="term" value="C:glycine cleavage complex"/>
    <property type="evidence" value="ECO:0007669"/>
    <property type="project" value="InterPro"/>
</dbReference>
<evidence type="ECO:0000313" key="4">
    <source>
        <dbReference type="Proteomes" id="UP000199518"/>
    </source>
</evidence>
<dbReference type="PANTHER" id="PTHR11715:SF3">
    <property type="entry name" value="GLYCINE CLEAVAGE SYSTEM H PROTEIN-RELATED"/>
    <property type="match status" value="1"/>
</dbReference>
<name>A0A1I3FID3_9PLAN</name>
<dbReference type="STRING" id="1576369.SAMN05421753_105251"/>
<dbReference type="Proteomes" id="UP000199518">
    <property type="component" value="Unassembled WGS sequence"/>
</dbReference>
<dbReference type="InterPro" id="IPR002930">
    <property type="entry name" value="GCV_H"/>
</dbReference>
<dbReference type="OrthoDB" id="9796712at2"/>
<sequence>MAERSPADDALVFMMGEYPARVPRDRMYAKNHHWVQEGPGGFRVGLTAFSVRLLQDVFFLDWTIDPHTPVKLKQEIGQVESSKAVSSLYPPADGRLLDFNSVLLDDPSTINTDGYGLGWLYNFETDALFMSPEEYVQYLGTKWDETQRMIKGQINEG</sequence>
<dbReference type="GO" id="GO:0005829">
    <property type="term" value="C:cytosol"/>
    <property type="evidence" value="ECO:0007669"/>
    <property type="project" value="TreeGrafter"/>
</dbReference>
<dbReference type="Gene3D" id="2.40.50.100">
    <property type="match status" value="1"/>
</dbReference>
<accession>A0A1I3FID3</accession>
<dbReference type="InterPro" id="IPR011053">
    <property type="entry name" value="Single_hybrid_motif"/>
</dbReference>
<dbReference type="CDD" id="cd06848">
    <property type="entry name" value="GCS_H"/>
    <property type="match status" value="1"/>
</dbReference>